<reference evidence="4 5" key="1">
    <citation type="submission" date="2012-06" db="EMBL/GenBank/DDBJ databases">
        <title>Finished chromosome of genome of Chroococcidiopsis thermalis PCC 7203.</title>
        <authorList>
            <consortium name="US DOE Joint Genome Institute"/>
            <person name="Gugger M."/>
            <person name="Coursin T."/>
            <person name="Rippka R."/>
            <person name="Tandeau De Marsac N."/>
            <person name="Huntemann M."/>
            <person name="Wei C.-L."/>
            <person name="Han J."/>
            <person name="Detter J.C."/>
            <person name="Han C."/>
            <person name="Tapia R."/>
            <person name="Davenport K."/>
            <person name="Daligault H."/>
            <person name="Erkkila T."/>
            <person name="Gu W."/>
            <person name="Munk A.C.C."/>
            <person name="Teshima H."/>
            <person name="Xu Y."/>
            <person name="Chain P."/>
            <person name="Chen A."/>
            <person name="Krypides N."/>
            <person name="Mavromatis K."/>
            <person name="Markowitz V."/>
            <person name="Szeto E."/>
            <person name="Ivanova N."/>
            <person name="Mikhailova N."/>
            <person name="Ovchinnikova G."/>
            <person name="Pagani I."/>
            <person name="Pati A."/>
            <person name="Goodwin L."/>
            <person name="Peters L."/>
            <person name="Pitluck S."/>
            <person name="Woyke T."/>
            <person name="Kerfeld C."/>
        </authorList>
    </citation>
    <scope>NUCLEOTIDE SEQUENCE [LARGE SCALE GENOMIC DNA]</scope>
    <source>
        <strain evidence="4 5">PCC 7203</strain>
    </source>
</reference>
<evidence type="ECO:0000259" key="3">
    <source>
        <dbReference type="PROSITE" id="PS50977"/>
    </source>
</evidence>
<name>K9U554_CHRTP</name>
<gene>
    <name evidence="4" type="ORF">Chro_4852</name>
</gene>
<protein>
    <submittedName>
        <fullName evidence="4">Transcriptional regulator, TetR family</fullName>
    </submittedName>
</protein>
<sequence length="192" mass="22498">MTTAERLTRKDWLDTGLQLLGSEGEKALTIERLCQVTCRTKGSFYHHFKNHGEFINALLEYWQSEYTNRIITTVEQLDNLSDRRRELDRLAAGIDRHIERAIRNWSGVNRRVQLVLKQVDEQRIQYLVGLISEMGQIDEKIALELAIVEYSTFVGLQQLFPNADSHWLEQIFNRFNQMASAYCVALHRKELE</sequence>
<evidence type="ECO:0000256" key="1">
    <source>
        <dbReference type="ARBA" id="ARBA00023125"/>
    </source>
</evidence>
<accession>K9U554</accession>
<dbReference type="GO" id="GO:0003677">
    <property type="term" value="F:DNA binding"/>
    <property type="evidence" value="ECO:0007669"/>
    <property type="project" value="UniProtKB-UniRule"/>
</dbReference>
<dbReference type="EMBL" id="CP003597">
    <property type="protein sequence ID" value="AFY90232.1"/>
    <property type="molecule type" value="Genomic_DNA"/>
</dbReference>
<dbReference type="InParanoid" id="K9U554"/>
<evidence type="ECO:0000256" key="2">
    <source>
        <dbReference type="PROSITE-ProRule" id="PRU00335"/>
    </source>
</evidence>
<dbReference type="PROSITE" id="PS50977">
    <property type="entry name" value="HTH_TETR_2"/>
    <property type="match status" value="1"/>
</dbReference>
<dbReference type="SUPFAM" id="SSF46689">
    <property type="entry name" value="Homeodomain-like"/>
    <property type="match status" value="1"/>
</dbReference>
<dbReference type="AlphaFoldDB" id="K9U554"/>
<dbReference type="Gene3D" id="1.10.357.10">
    <property type="entry name" value="Tetracycline Repressor, domain 2"/>
    <property type="match status" value="1"/>
</dbReference>
<dbReference type="OrthoDB" id="9812484at2"/>
<proteinExistence type="predicted"/>
<dbReference type="InterPro" id="IPR001647">
    <property type="entry name" value="HTH_TetR"/>
</dbReference>
<dbReference type="RefSeq" id="WP_015156772.1">
    <property type="nucleotide sequence ID" value="NC_019695.1"/>
</dbReference>
<keyword evidence="1 2" id="KW-0238">DNA-binding</keyword>
<keyword evidence="5" id="KW-1185">Reference proteome</keyword>
<feature type="DNA-binding region" description="H-T-H motif" evidence="2">
    <location>
        <begin position="29"/>
        <end position="48"/>
    </location>
</feature>
<organism evidence="4 5">
    <name type="scientific">Chroococcidiopsis thermalis (strain PCC 7203)</name>
    <dbReference type="NCBI Taxonomy" id="251229"/>
    <lineage>
        <taxon>Bacteria</taxon>
        <taxon>Bacillati</taxon>
        <taxon>Cyanobacteriota</taxon>
        <taxon>Cyanophyceae</taxon>
        <taxon>Chroococcidiopsidales</taxon>
        <taxon>Chroococcidiopsidaceae</taxon>
        <taxon>Chroococcidiopsis</taxon>
    </lineage>
</organism>
<dbReference type="PATRIC" id="fig|251229.3.peg.5674"/>
<dbReference type="KEGG" id="cthe:Chro_4852"/>
<dbReference type="HOGENOM" id="CLU_095332_1_0_3"/>
<dbReference type="Proteomes" id="UP000010384">
    <property type="component" value="Chromosome"/>
</dbReference>
<evidence type="ECO:0000313" key="4">
    <source>
        <dbReference type="EMBL" id="AFY90232.1"/>
    </source>
</evidence>
<feature type="domain" description="HTH tetR-type" evidence="3">
    <location>
        <begin position="6"/>
        <end position="66"/>
    </location>
</feature>
<dbReference type="STRING" id="251229.Chro_4852"/>
<evidence type="ECO:0000313" key="5">
    <source>
        <dbReference type="Proteomes" id="UP000010384"/>
    </source>
</evidence>
<dbReference type="InterPro" id="IPR009057">
    <property type="entry name" value="Homeodomain-like_sf"/>
</dbReference>
<dbReference type="eggNOG" id="COG1309">
    <property type="taxonomic scope" value="Bacteria"/>
</dbReference>